<dbReference type="GO" id="GO:0051015">
    <property type="term" value="F:actin filament binding"/>
    <property type="evidence" value="ECO:0007669"/>
    <property type="project" value="TreeGrafter"/>
</dbReference>
<dbReference type="OrthoDB" id="340550at2759"/>
<dbReference type="STRING" id="45286.A0A109UWS0"/>
<evidence type="ECO:0000313" key="6">
    <source>
        <dbReference type="Proteomes" id="UP000243052"/>
    </source>
</evidence>
<dbReference type="Pfam" id="PF01267">
    <property type="entry name" value="F-actin_cap_A"/>
    <property type="match status" value="1"/>
</dbReference>
<dbReference type="GeneID" id="28722095"/>
<dbReference type="SUPFAM" id="SSF90096">
    <property type="entry name" value="Subunits of heterodimeric actin filament capping protein Capz"/>
    <property type="match status" value="1"/>
</dbReference>
<dbReference type="GO" id="GO:0008290">
    <property type="term" value="C:F-actin capping protein complex"/>
    <property type="evidence" value="ECO:0007669"/>
    <property type="project" value="UniProtKB-UniRule"/>
</dbReference>
<gene>
    <name evidence="5" type="ORF">AW171_hschr2435</name>
</gene>
<dbReference type="Proteomes" id="UP000243052">
    <property type="component" value="Chromosome ii"/>
</dbReference>
<protein>
    <recommendedName>
        <fullName evidence="4">F-actin-capping protein subunit alpha</fullName>
    </recommendedName>
</protein>
<dbReference type="GO" id="GO:0030036">
    <property type="term" value="P:actin cytoskeleton organization"/>
    <property type="evidence" value="ECO:0007669"/>
    <property type="project" value="TreeGrafter"/>
</dbReference>
<evidence type="ECO:0000256" key="2">
    <source>
        <dbReference type="ARBA" id="ARBA00023203"/>
    </source>
</evidence>
<keyword evidence="6" id="KW-1185">Reference proteome</keyword>
<dbReference type="Gene3D" id="3.30.1140.60">
    <property type="entry name" value="F-actin capping protein, alpha subunit"/>
    <property type="match status" value="1"/>
</dbReference>
<comment type="similarity">
    <text evidence="4">Belongs to the F-actin-capping protein alpha subunit family.</text>
</comment>
<dbReference type="Gene3D" id="3.90.1150.210">
    <property type="entry name" value="F-actin capping protein, beta subunit"/>
    <property type="match status" value="1"/>
</dbReference>
<keyword evidence="1 4" id="KW-0117">Actin capping</keyword>
<dbReference type="PANTHER" id="PTHR10653">
    <property type="entry name" value="F-ACTIN-CAPPING PROTEIN SUBUNIT ALPHA"/>
    <property type="match status" value="1"/>
</dbReference>
<dbReference type="PANTHER" id="PTHR10653:SF0">
    <property type="entry name" value="F-ACTIN-CAPPING PROTEIN SUBUNIT ALPHA"/>
    <property type="match status" value="1"/>
</dbReference>
<keyword evidence="2 4" id="KW-0009">Actin-binding</keyword>
<name>A0A109UWS0_9SACH</name>
<dbReference type="InterPro" id="IPR042489">
    <property type="entry name" value="CapZ_alpha_1"/>
</dbReference>
<dbReference type="InterPro" id="IPR002189">
    <property type="entry name" value="CapZ_alpha"/>
</dbReference>
<dbReference type="InterPro" id="IPR042276">
    <property type="entry name" value="CapZ_alpha/beta_2"/>
</dbReference>
<dbReference type="EMBL" id="CP014242">
    <property type="protein sequence ID" value="AMD18908.1"/>
    <property type="molecule type" value="Genomic_DNA"/>
</dbReference>
<sequence length="262" mass="29898">MSKFNEIIKNLMFDAAPSEVLSVYKSLLDLTDGKNKASIIDVLQEYNIAHRIPITIDGTPSVISEYNKQGSKFYDPIKKKLFSVDYVEGNAMDIEPYDVDVPEEQMKVFEDIQQYLKSTFPAESACSVLSTGEEDNLAIIIVSMKFSPANFWSGYWKSEYIYNPRSKELKGKIDVSAHYYENGNVKFKFSESINEEAVKDIVTSIKRIETTFDTKLNVGFRKLNETQFSKLRRRLPVTRSKINWGKAIGNYRLGKDATKGSD</sequence>
<proteinExistence type="inferred from homology"/>
<comment type="function">
    <text evidence="3 4">F-actin-capping proteins bind in a Ca(2+)-independent manner to the fast growing ends of actin filaments (barbed end) thereby blocking the exchange of subunits at these ends. Unlike other capping proteins (such as gelsolin and severin), these proteins do not sever actin filaments.</text>
</comment>
<evidence type="ECO:0000256" key="1">
    <source>
        <dbReference type="ARBA" id="ARBA00022467"/>
    </source>
</evidence>
<evidence type="ECO:0000256" key="4">
    <source>
        <dbReference type="RuleBase" id="RU365077"/>
    </source>
</evidence>
<dbReference type="AlphaFoldDB" id="A0A109UWS0"/>
<comment type="subunit">
    <text evidence="4">Heterodimer of an alpha and a beta subunit.</text>
</comment>
<dbReference type="RefSeq" id="XP_017985904.1">
    <property type="nucleotide sequence ID" value="XM_018130415.1"/>
</dbReference>
<dbReference type="InterPro" id="IPR037282">
    <property type="entry name" value="CapZ_alpha/beta"/>
</dbReference>
<dbReference type="GO" id="GO:0030479">
    <property type="term" value="C:actin cortical patch"/>
    <property type="evidence" value="ECO:0007669"/>
    <property type="project" value="TreeGrafter"/>
</dbReference>
<evidence type="ECO:0000313" key="5">
    <source>
        <dbReference type="EMBL" id="AMD18908.1"/>
    </source>
</evidence>
<dbReference type="PRINTS" id="PR00191">
    <property type="entry name" value="FACTINCAPA"/>
</dbReference>
<evidence type="ECO:0000256" key="3">
    <source>
        <dbReference type="ARBA" id="ARBA00025389"/>
    </source>
</evidence>
<dbReference type="GO" id="GO:0051016">
    <property type="term" value="P:barbed-end actin filament capping"/>
    <property type="evidence" value="ECO:0007669"/>
    <property type="project" value="UniProtKB-UniRule"/>
</dbReference>
<accession>A0A109UWS0</accession>
<reference evidence="5 6" key="1">
    <citation type="submission" date="2016-01" db="EMBL/GenBank/DDBJ databases">
        <title>Genome sequence of the yeast Holleya sinecauda.</title>
        <authorList>
            <person name="Dietrich F.S."/>
        </authorList>
    </citation>
    <scope>NUCLEOTIDE SEQUENCE [LARGE SCALE GENOMIC DNA]</scope>
    <source>
        <strain evidence="5 6">ATCC 58844</strain>
    </source>
</reference>
<organism evidence="5 6">
    <name type="scientific">Eremothecium sinecaudum</name>
    <dbReference type="NCBI Taxonomy" id="45286"/>
    <lineage>
        <taxon>Eukaryota</taxon>
        <taxon>Fungi</taxon>
        <taxon>Dikarya</taxon>
        <taxon>Ascomycota</taxon>
        <taxon>Saccharomycotina</taxon>
        <taxon>Saccharomycetes</taxon>
        <taxon>Saccharomycetales</taxon>
        <taxon>Saccharomycetaceae</taxon>
        <taxon>Eremothecium</taxon>
    </lineage>
</organism>